<proteinExistence type="predicted"/>
<comment type="caution">
    <text evidence="2">The sequence shown here is derived from an EMBL/GenBank/DDBJ whole genome shotgun (WGS) entry which is preliminary data.</text>
</comment>
<dbReference type="RefSeq" id="WP_164454022.1">
    <property type="nucleotide sequence ID" value="NZ_JAAIJQ010000054.1"/>
</dbReference>
<gene>
    <name evidence="2" type="ORF">G3446_16980</name>
</gene>
<name>A0A6M0K1C0_9GAMM</name>
<dbReference type="InterPro" id="IPR004291">
    <property type="entry name" value="Transposase_IS66_central"/>
</dbReference>
<reference evidence="2 3" key="1">
    <citation type="submission" date="2020-02" db="EMBL/GenBank/DDBJ databases">
        <title>Genome sequences of Thiorhodococcus mannitoliphagus and Thiorhodococcus minor, purple sulfur photosynthetic bacteria in the gammaproteobacterial family, Chromatiaceae.</title>
        <authorList>
            <person name="Aviles F.A."/>
            <person name="Meyer T.E."/>
            <person name="Kyndt J.A."/>
        </authorList>
    </citation>
    <scope>NUCLEOTIDE SEQUENCE [LARGE SCALE GENOMIC DNA]</scope>
    <source>
        <strain evidence="2 3">DSM 11518</strain>
    </source>
</reference>
<dbReference type="AlphaFoldDB" id="A0A6M0K1C0"/>
<dbReference type="EMBL" id="JAAIJQ010000054">
    <property type="protein sequence ID" value="NEV63562.1"/>
    <property type="molecule type" value="Genomic_DNA"/>
</dbReference>
<evidence type="ECO:0000313" key="3">
    <source>
        <dbReference type="Proteomes" id="UP000483379"/>
    </source>
</evidence>
<dbReference type="PANTHER" id="PTHR33678">
    <property type="entry name" value="BLL1576 PROTEIN"/>
    <property type="match status" value="1"/>
</dbReference>
<dbReference type="Pfam" id="PF03050">
    <property type="entry name" value="DDE_Tnp_IS66"/>
    <property type="match status" value="1"/>
</dbReference>
<keyword evidence="3" id="KW-1185">Reference proteome</keyword>
<accession>A0A6M0K1C0</accession>
<dbReference type="Proteomes" id="UP000483379">
    <property type="component" value="Unassembled WGS sequence"/>
</dbReference>
<protein>
    <submittedName>
        <fullName evidence="2">Transposase</fullName>
    </submittedName>
</protein>
<dbReference type="InterPro" id="IPR052344">
    <property type="entry name" value="Transposase-related"/>
</dbReference>
<evidence type="ECO:0000313" key="2">
    <source>
        <dbReference type="EMBL" id="NEV63562.1"/>
    </source>
</evidence>
<organism evidence="2 3">
    <name type="scientific">Thiorhodococcus minor</name>
    <dbReference type="NCBI Taxonomy" id="57489"/>
    <lineage>
        <taxon>Bacteria</taxon>
        <taxon>Pseudomonadati</taxon>
        <taxon>Pseudomonadota</taxon>
        <taxon>Gammaproteobacteria</taxon>
        <taxon>Chromatiales</taxon>
        <taxon>Chromatiaceae</taxon>
        <taxon>Thiorhodococcus</taxon>
    </lineage>
</organism>
<dbReference type="PANTHER" id="PTHR33678:SF1">
    <property type="entry name" value="BLL1576 PROTEIN"/>
    <property type="match status" value="1"/>
</dbReference>
<feature type="domain" description="Transposase IS66 central" evidence="1">
    <location>
        <begin position="20"/>
        <end position="111"/>
    </location>
</feature>
<evidence type="ECO:0000259" key="1">
    <source>
        <dbReference type="Pfam" id="PF03050"/>
    </source>
</evidence>
<sequence length="116" mass="13214">MLIGIGFVRTLSFGDFSEWTHQCVHEAGRALEPVVEAEIHAAVRDAEVLYADETSWKEHAQGLWLWVCTCSTATLFVVGRRARAVVEQVLGEHFAHWLMSDGYAAYRHLEQRLRCL</sequence>